<protein>
    <submittedName>
        <fullName evidence="1">Uncharacterized protein</fullName>
    </submittedName>
</protein>
<dbReference type="AlphaFoldDB" id="A0A9D4LSL3"/>
<keyword evidence="2" id="KW-1185">Reference proteome</keyword>
<comment type="caution">
    <text evidence="1">The sequence shown here is derived from an EMBL/GenBank/DDBJ whole genome shotgun (WGS) entry which is preliminary data.</text>
</comment>
<organism evidence="1 2">
    <name type="scientific">Dreissena polymorpha</name>
    <name type="common">Zebra mussel</name>
    <name type="synonym">Mytilus polymorpha</name>
    <dbReference type="NCBI Taxonomy" id="45954"/>
    <lineage>
        <taxon>Eukaryota</taxon>
        <taxon>Metazoa</taxon>
        <taxon>Spiralia</taxon>
        <taxon>Lophotrochozoa</taxon>
        <taxon>Mollusca</taxon>
        <taxon>Bivalvia</taxon>
        <taxon>Autobranchia</taxon>
        <taxon>Heteroconchia</taxon>
        <taxon>Euheterodonta</taxon>
        <taxon>Imparidentia</taxon>
        <taxon>Neoheterodontei</taxon>
        <taxon>Myida</taxon>
        <taxon>Dreissenoidea</taxon>
        <taxon>Dreissenidae</taxon>
        <taxon>Dreissena</taxon>
    </lineage>
</organism>
<sequence length="69" mass="7784">MFIHQTGPYGSHKYHLLEKSKDLPSECDQNCAACVSRSRAVVTDITIKDHFFDHRKGRKAGPLTLRGIT</sequence>
<gene>
    <name evidence="1" type="ORF">DPMN_027293</name>
</gene>
<name>A0A9D4LSL3_DREPO</name>
<accession>A0A9D4LSL3</accession>
<evidence type="ECO:0000313" key="1">
    <source>
        <dbReference type="EMBL" id="KAH3864277.1"/>
    </source>
</evidence>
<reference evidence="1" key="1">
    <citation type="journal article" date="2019" name="bioRxiv">
        <title>The Genome of the Zebra Mussel, Dreissena polymorpha: A Resource for Invasive Species Research.</title>
        <authorList>
            <person name="McCartney M.A."/>
            <person name="Auch B."/>
            <person name="Kono T."/>
            <person name="Mallez S."/>
            <person name="Zhang Y."/>
            <person name="Obille A."/>
            <person name="Becker A."/>
            <person name="Abrahante J.E."/>
            <person name="Garbe J."/>
            <person name="Badalamenti J.P."/>
            <person name="Herman A."/>
            <person name="Mangelson H."/>
            <person name="Liachko I."/>
            <person name="Sullivan S."/>
            <person name="Sone E.D."/>
            <person name="Koren S."/>
            <person name="Silverstein K.A.T."/>
            <person name="Beckman K.B."/>
            <person name="Gohl D.M."/>
        </authorList>
    </citation>
    <scope>NUCLEOTIDE SEQUENCE</scope>
    <source>
        <strain evidence="1">Duluth1</strain>
        <tissue evidence="1">Whole animal</tissue>
    </source>
</reference>
<dbReference type="Proteomes" id="UP000828390">
    <property type="component" value="Unassembled WGS sequence"/>
</dbReference>
<dbReference type="EMBL" id="JAIWYP010000002">
    <property type="protein sequence ID" value="KAH3864277.1"/>
    <property type="molecule type" value="Genomic_DNA"/>
</dbReference>
<evidence type="ECO:0000313" key="2">
    <source>
        <dbReference type="Proteomes" id="UP000828390"/>
    </source>
</evidence>
<proteinExistence type="predicted"/>
<reference evidence="1" key="2">
    <citation type="submission" date="2020-11" db="EMBL/GenBank/DDBJ databases">
        <authorList>
            <person name="McCartney M.A."/>
            <person name="Auch B."/>
            <person name="Kono T."/>
            <person name="Mallez S."/>
            <person name="Becker A."/>
            <person name="Gohl D.M."/>
            <person name="Silverstein K.A.T."/>
            <person name="Koren S."/>
            <person name="Bechman K.B."/>
            <person name="Herman A."/>
            <person name="Abrahante J.E."/>
            <person name="Garbe J."/>
        </authorList>
    </citation>
    <scope>NUCLEOTIDE SEQUENCE</scope>
    <source>
        <strain evidence="1">Duluth1</strain>
        <tissue evidence="1">Whole animal</tissue>
    </source>
</reference>